<feature type="compositionally biased region" description="Polar residues" evidence="3">
    <location>
        <begin position="1"/>
        <end position="29"/>
    </location>
</feature>
<evidence type="ECO:0000256" key="4">
    <source>
        <dbReference type="SAM" id="Phobius"/>
    </source>
</evidence>
<evidence type="ECO:0000313" key="6">
    <source>
        <dbReference type="EMBL" id="GHJ86306.1"/>
    </source>
</evidence>
<feature type="transmembrane region" description="Helical" evidence="4">
    <location>
        <begin position="647"/>
        <end position="670"/>
    </location>
</feature>
<dbReference type="SUPFAM" id="SSF50630">
    <property type="entry name" value="Acid proteases"/>
    <property type="match status" value="1"/>
</dbReference>
<comment type="caution">
    <text evidence="6">The sequence shown here is derived from an EMBL/GenBank/DDBJ whole genome shotgun (WGS) entry which is preliminary data.</text>
</comment>
<evidence type="ECO:0000259" key="5">
    <source>
        <dbReference type="PROSITE" id="PS51767"/>
    </source>
</evidence>
<dbReference type="CDD" id="cd05471">
    <property type="entry name" value="pepsin_like"/>
    <property type="match status" value="1"/>
</dbReference>
<feature type="compositionally biased region" description="Polar residues" evidence="3">
    <location>
        <begin position="839"/>
        <end position="855"/>
    </location>
</feature>
<evidence type="ECO:0000256" key="1">
    <source>
        <dbReference type="ARBA" id="ARBA00007447"/>
    </source>
</evidence>
<feature type="region of interest" description="Disordered" evidence="3">
    <location>
        <begin position="184"/>
        <end position="221"/>
    </location>
</feature>
<dbReference type="InterPro" id="IPR001461">
    <property type="entry name" value="Aspartic_peptidase_A1"/>
</dbReference>
<dbReference type="GO" id="GO:0006508">
    <property type="term" value="P:proteolysis"/>
    <property type="evidence" value="ECO:0007669"/>
    <property type="project" value="InterPro"/>
</dbReference>
<dbReference type="Proteomes" id="UP000620104">
    <property type="component" value="Unassembled WGS sequence"/>
</dbReference>
<dbReference type="PANTHER" id="PTHR47966:SF57">
    <property type="entry name" value="PEPTIDASE A1 DOMAIN-CONTAINING PROTEIN"/>
    <property type="match status" value="1"/>
</dbReference>
<sequence>MSSSITSFEVTSAGPATSAQATSTSQPLFASSSGSFNASASTSIPASETRRTVTESQSVYINTSYVYSPTISSPSSTAILPTNSNTASSSQQTSSSTRLRPSVPTSPIAPTATPIVPSAGQPLLQGNNGLILNLTLAGDDVGQAVYSVPMVFGHPSGSQYYETNAGLFNADDEWKRGDHDAGMGRSGKTKVFGPRNSGKLQSTGLRARQRSDSGLRGKRAPGTYQSMNLQVDLGSSDLWVAATTCQTSDCRGSGVQKLNAGRSIDAGNYVNLTFQSGHAAGEVYWDEVQLGVSVATIESALNGTGGGGSNGFDVAYQAFVAANDVGNEDLSGGQFSGVLGLALPGNSVILNQLGGSTSGEPDGAPYLDNLFGSGVNAPQGRYFTLSLERVGDSRTKSSLGIGMFDDTLCPVPCIPNYSSIVTSSVGPLYWRIPLQGITAYTWPSGQVPLANTSTTTTIKLPSSSTTGQSYPVAVMDSGGYQVLMGDQSLVDSIYDVFGGSQGSDGNYYLRCDMPLSLAFTFNGKQYPAHPLDMSDYSPTDTSHKTCVGMIQYASGLTAGDVILGAAYLKNVYSIYTYPSSSESTSSWLPMVGQLSLTNATEAAQEFYDVRVQHSSYPGQVSSVGTAPSQSPDAAADHAGHQVLSGGIIALAVVLGFVGFAAALFCAWFFWLRKKYGTKGVPAFASHRKGGMGSVNGTDGSIGTDNFELTGAAGLGRRSKKYRNMQRQKSMIDGFMDFDTDLWSDDVDSKTDADTTTSKSMDGSGVAVLGEELSRGRRTSSKAWESSYPPAGWASHQRAPSSQYGRECSPPAPTSPLSTTGALSRSSQRFADADEGPYPTFSSIGNHQVMSPTQDPLMTLPETPVRETLGRQTSNNAGYFDSPESRRSQWDMSRSLASRGSILRIHDPTQSSGKE</sequence>
<dbReference type="InterPro" id="IPR034164">
    <property type="entry name" value="Pepsin-like_dom"/>
</dbReference>
<comment type="similarity">
    <text evidence="1">Belongs to the peptidase A1 family.</text>
</comment>
<dbReference type="AlphaFoldDB" id="A0A8H3YG20"/>
<protein>
    <recommendedName>
        <fullName evidence="5">Peptidase A1 domain-containing protein</fullName>
    </recommendedName>
</protein>
<name>A0A8H3YG20_9TREE</name>
<feature type="region of interest" description="Disordered" evidence="3">
    <location>
        <begin position="747"/>
        <end position="914"/>
    </location>
</feature>
<proteinExistence type="inferred from homology"/>
<keyword evidence="4" id="KW-0812">Transmembrane</keyword>
<dbReference type="OrthoDB" id="2747330at2759"/>
<keyword evidence="4" id="KW-0472">Membrane</keyword>
<feature type="disulfide bond" evidence="2">
    <location>
        <begin position="511"/>
        <end position="546"/>
    </location>
</feature>
<gene>
    <name evidence="6" type="ORF">NliqN6_2708</name>
</gene>
<organism evidence="6 7">
    <name type="scientific">Naganishia liquefaciens</name>
    <dbReference type="NCBI Taxonomy" id="104408"/>
    <lineage>
        <taxon>Eukaryota</taxon>
        <taxon>Fungi</taxon>
        <taxon>Dikarya</taxon>
        <taxon>Basidiomycota</taxon>
        <taxon>Agaricomycotina</taxon>
        <taxon>Tremellomycetes</taxon>
        <taxon>Filobasidiales</taxon>
        <taxon>Filobasidiaceae</taxon>
        <taxon>Naganishia</taxon>
    </lineage>
</organism>
<evidence type="ECO:0000256" key="3">
    <source>
        <dbReference type="SAM" id="MobiDB-lite"/>
    </source>
</evidence>
<evidence type="ECO:0000256" key="2">
    <source>
        <dbReference type="PIRSR" id="PIRSR601461-2"/>
    </source>
</evidence>
<feature type="domain" description="Peptidase A1" evidence="5">
    <location>
        <begin position="215"/>
        <end position="585"/>
    </location>
</feature>
<dbReference type="PROSITE" id="PS51767">
    <property type="entry name" value="PEPTIDASE_A1"/>
    <property type="match status" value="1"/>
</dbReference>
<dbReference type="Pfam" id="PF00026">
    <property type="entry name" value="Asp"/>
    <property type="match status" value="2"/>
</dbReference>
<keyword evidence="7" id="KW-1185">Reference proteome</keyword>
<accession>A0A8H3YG20</accession>
<evidence type="ECO:0000313" key="7">
    <source>
        <dbReference type="Proteomes" id="UP000620104"/>
    </source>
</evidence>
<feature type="compositionally biased region" description="Low complexity" evidence="3">
    <location>
        <begin position="30"/>
        <end position="43"/>
    </location>
</feature>
<dbReference type="Gene3D" id="2.40.70.10">
    <property type="entry name" value="Acid Proteases"/>
    <property type="match status" value="2"/>
</dbReference>
<reference evidence="6" key="1">
    <citation type="submission" date="2020-07" db="EMBL/GenBank/DDBJ databases">
        <title>Draft Genome Sequence of a Deep-Sea Yeast, Naganishia (Cryptococcus) liquefaciens strain N6.</title>
        <authorList>
            <person name="Han Y.W."/>
            <person name="Kajitani R."/>
            <person name="Morimoto H."/>
            <person name="Parhat M."/>
            <person name="Tsubouchi H."/>
            <person name="Bakenova O."/>
            <person name="Ogata M."/>
            <person name="Argunhan B."/>
            <person name="Aoki R."/>
            <person name="Kajiwara S."/>
            <person name="Itoh T."/>
            <person name="Iwasaki H."/>
        </authorList>
    </citation>
    <scope>NUCLEOTIDE SEQUENCE</scope>
    <source>
        <strain evidence="6">N6</strain>
    </source>
</reference>
<dbReference type="PANTHER" id="PTHR47966">
    <property type="entry name" value="BETA-SITE APP-CLEAVING ENZYME, ISOFORM A-RELATED"/>
    <property type="match status" value="1"/>
</dbReference>
<keyword evidence="4" id="KW-1133">Transmembrane helix</keyword>
<dbReference type="InterPro" id="IPR021109">
    <property type="entry name" value="Peptidase_aspartic_dom_sf"/>
</dbReference>
<dbReference type="InterPro" id="IPR033121">
    <property type="entry name" value="PEPTIDASE_A1"/>
</dbReference>
<keyword evidence="2" id="KW-1015">Disulfide bond</keyword>
<dbReference type="GO" id="GO:0004190">
    <property type="term" value="F:aspartic-type endopeptidase activity"/>
    <property type="evidence" value="ECO:0007669"/>
    <property type="project" value="InterPro"/>
</dbReference>
<feature type="region of interest" description="Disordered" evidence="3">
    <location>
        <begin position="78"/>
        <end position="114"/>
    </location>
</feature>
<dbReference type="EMBL" id="BLZA01000017">
    <property type="protein sequence ID" value="GHJ86306.1"/>
    <property type="molecule type" value="Genomic_DNA"/>
</dbReference>
<feature type="region of interest" description="Disordered" evidence="3">
    <location>
        <begin position="1"/>
        <end position="55"/>
    </location>
</feature>